<keyword evidence="5 8" id="KW-0378">Hydrolase</keyword>
<evidence type="ECO:0000256" key="7">
    <source>
        <dbReference type="ARBA" id="ARBA00049158"/>
    </source>
</evidence>
<reference evidence="10 11" key="1">
    <citation type="submission" date="2021-02" db="EMBL/GenBank/DDBJ databases">
        <title>Lactate utilizing bacteria of the human gut.</title>
        <authorList>
            <person name="Sheridan P.O."/>
        </authorList>
    </citation>
    <scope>NUCLEOTIDE SEQUENCE [LARGE SCALE GENOMIC DNA]</scope>
    <source>
        <strain evidence="10 11">HTF-83D</strain>
    </source>
</reference>
<gene>
    <name evidence="10" type="ORF">JYQ75_08955</name>
</gene>
<comment type="pathway">
    <text evidence="1 8">Amino-acid biosynthesis; L-histidine biosynthesis; L-histidine from 5-phospho-alpha-D-ribose 1-diphosphate: step 8/9.</text>
</comment>
<dbReference type="EMBL" id="JAFIQO010000118">
    <property type="protein sequence ID" value="MBP0057521.1"/>
    <property type="molecule type" value="Genomic_DNA"/>
</dbReference>
<dbReference type="InterPro" id="IPR016195">
    <property type="entry name" value="Pol/histidinol_Pase-like"/>
</dbReference>
<comment type="similarity">
    <text evidence="2 8">Belongs to the PHP hydrolase family. HisK subfamily.</text>
</comment>
<organism evidence="10 11">
    <name type="scientific">Anaerobutyricum soehngenii</name>
    <dbReference type="NCBI Taxonomy" id="105843"/>
    <lineage>
        <taxon>Bacteria</taxon>
        <taxon>Bacillati</taxon>
        <taxon>Bacillota</taxon>
        <taxon>Clostridia</taxon>
        <taxon>Lachnospirales</taxon>
        <taxon>Lachnospiraceae</taxon>
        <taxon>Anaerobutyricum</taxon>
    </lineage>
</organism>
<name>A0ABS3ZJN3_9FIRM</name>
<dbReference type="NCBIfam" id="TIGR01856">
    <property type="entry name" value="hisJ_fam"/>
    <property type="match status" value="1"/>
</dbReference>
<proteinExistence type="inferred from homology"/>
<dbReference type="Pfam" id="PF02811">
    <property type="entry name" value="PHP"/>
    <property type="match status" value="1"/>
</dbReference>
<evidence type="ECO:0000256" key="2">
    <source>
        <dbReference type="ARBA" id="ARBA00009152"/>
    </source>
</evidence>
<evidence type="ECO:0000256" key="6">
    <source>
        <dbReference type="ARBA" id="ARBA00023102"/>
    </source>
</evidence>
<dbReference type="SMART" id="SM00481">
    <property type="entry name" value="POLIIIAc"/>
    <property type="match status" value="1"/>
</dbReference>
<dbReference type="PANTHER" id="PTHR21039:SF0">
    <property type="entry name" value="HISTIDINOL-PHOSPHATASE"/>
    <property type="match status" value="1"/>
</dbReference>
<protein>
    <recommendedName>
        <fullName evidence="3 8">Histidinol-phosphatase</fullName>
        <shortName evidence="8">HolPase</shortName>
        <ecNumber evidence="3 8">3.1.3.15</ecNumber>
    </recommendedName>
</protein>
<comment type="caution">
    <text evidence="10">The sequence shown here is derived from an EMBL/GenBank/DDBJ whole genome shotgun (WGS) entry which is preliminary data.</text>
</comment>
<dbReference type="Proteomes" id="UP001315001">
    <property type="component" value="Unassembled WGS sequence"/>
</dbReference>
<dbReference type="InterPro" id="IPR003141">
    <property type="entry name" value="Pol/His_phosphatase_N"/>
</dbReference>
<evidence type="ECO:0000313" key="11">
    <source>
        <dbReference type="Proteomes" id="UP001315001"/>
    </source>
</evidence>
<feature type="domain" description="Polymerase/histidinol phosphatase N-terminal" evidence="9">
    <location>
        <begin position="3"/>
        <end position="104"/>
    </location>
</feature>
<evidence type="ECO:0000256" key="5">
    <source>
        <dbReference type="ARBA" id="ARBA00022801"/>
    </source>
</evidence>
<accession>A0ABS3ZJN3</accession>
<keyword evidence="6 8" id="KW-0368">Histidine biosynthesis</keyword>
<evidence type="ECO:0000256" key="3">
    <source>
        <dbReference type="ARBA" id="ARBA00013085"/>
    </source>
</evidence>
<dbReference type="RefSeq" id="WP_209293615.1">
    <property type="nucleotide sequence ID" value="NZ_JAFIQO010000118.1"/>
</dbReference>
<evidence type="ECO:0000313" key="10">
    <source>
        <dbReference type="EMBL" id="MBP0057521.1"/>
    </source>
</evidence>
<sequence>MLADYHVHTAFSNDSVYPMEDVVKDAISLGMEDICFTDHVDYGPYRDWDDPRGIEYRAGEEGEPEWVALTNVEYKKYFSLIEELKEKYKEQISIKTGLEFGVQTHTISEYEKLFASYPFDFIILSIHQVGDEEFWTNEYQSTRTQQEYNEGYYKELLSVVQNYHNYSVLGHMDLIVRYDEQGPYSFEKVKPIITEILKTVIADGKGIEVNTSNHRYGIADMTPSRDILKLYRELGGTIITIGSDSHKKEHLGAYIDWAKEELRKLGYTQFCTFEKMKPVFHDLMD</sequence>
<evidence type="ECO:0000259" key="9">
    <source>
        <dbReference type="SMART" id="SM00481"/>
    </source>
</evidence>
<comment type="catalytic activity">
    <reaction evidence="7 8">
        <text>L-histidinol phosphate + H2O = L-histidinol + phosphate</text>
        <dbReference type="Rhea" id="RHEA:14465"/>
        <dbReference type="ChEBI" id="CHEBI:15377"/>
        <dbReference type="ChEBI" id="CHEBI:43474"/>
        <dbReference type="ChEBI" id="CHEBI:57699"/>
        <dbReference type="ChEBI" id="CHEBI:57980"/>
        <dbReference type="EC" id="3.1.3.15"/>
    </reaction>
</comment>
<dbReference type="SUPFAM" id="SSF89550">
    <property type="entry name" value="PHP domain-like"/>
    <property type="match status" value="1"/>
</dbReference>
<dbReference type="EC" id="3.1.3.15" evidence="3 8"/>
<dbReference type="Gene3D" id="3.20.20.140">
    <property type="entry name" value="Metal-dependent hydrolases"/>
    <property type="match status" value="1"/>
</dbReference>
<evidence type="ECO:0000256" key="1">
    <source>
        <dbReference type="ARBA" id="ARBA00004970"/>
    </source>
</evidence>
<keyword evidence="4 8" id="KW-0028">Amino-acid biosynthesis</keyword>
<dbReference type="PANTHER" id="PTHR21039">
    <property type="entry name" value="HISTIDINOL PHOSPHATASE-RELATED"/>
    <property type="match status" value="1"/>
</dbReference>
<keyword evidence="11" id="KW-1185">Reference proteome</keyword>
<dbReference type="InterPro" id="IPR010140">
    <property type="entry name" value="Histidinol_P_phosphatase_HisJ"/>
</dbReference>
<evidence type="ECO:0000256" key="8">
    <source>
        <dbReference type="RuleBase" id="RU366003"/>
    </source>
</evidence>
<evidence type="ECO:0000256" key="4">
    <source>
        <dbReference type="ARBA" id="ARBA00022605"/>
    </source>
</evidence>
<dbReference type="InterPro" id="IPR004013">
    <property type="entry name" value="PHP_dom"/>
</dbReference>